<evidence type="ECO:0000256" key="10">
    <source>
        <dbReference type="ARBA" id="ARBA00038351"/>
    </source>
</evidence>
<dbReference type="Proteomes" id="UP000050741">
    <property type="component" value="Unassembled WGS sequence"/>
</dbReference>
<name>A0A183CLG7_GLOPA</name>
<keyword evidence="9 12" id="KW-0539">Nucleus</keyword>
<feature type="compositionally biased region" description="Polar residues" evidence="14">
    <location>
        <begin position="207"/>
        <end position="222"/>
    </location>
</feature>
<feature type="compositionally biased region" description="Basic and acidic residues" evidence="14">
    <location>
        <begin position="400"/>
        <end position="415"/>
    </location>
</feature>
<dbReference type="GO" id="GO:0007399">
    <property type="term" value="P:nervous system development"/>
    <property type="evidence" value="ECO:0007669"/>
    <property type="project" value="UniProtKB-KW"/>
</dbReference>
<keyword evidence="4" id="KW-0524">Neurogenesis</keyword>
<evidence type="ECO:0000256" key="8">
    <source>
        <dbReference type="ARBA" id="ARBA00023163"/>
    </source>
</evidence>
<protein>
    <recommendedName>
        <fullName evidence="11">Homeobox protein unc-4</fullName>
    </recommendedName>
</protein>
<evidence type="ECO:0000256" key="6">
    <source>
        <dbReference type="ARBA" id="ARBA00023125"/>
    </source>
</evidence>
<reference evidence="16" key="1">
    <citation type="submission" date="2014-05" db="EMBL/GenBank/DDBJ databases">
        <title>The genome and life-stage specific transcriptomes of Globodera pallida elucidate key aspects of plant parasitism by a cyst nematode.</title>
        <authorList>
            <person name="Cotton J.A."/>
            <person name="Lilley C.J."/>
            <person name="Jones L.M."/>
            <person name="Kikuchi T."/>
            <person name="Reid A.J."/>
            <person name="Thorpe P."/>
            <person name="Tsai I.J."/>
            <person name="Beasley H."/>
            <person name="Blok V."/>
            <person name="Cock P.J.A."/>
            <person name="Van den Akker S.E."/>
            <person name="Holroyd N."/>
            <person name="Hunt M."/>
            <person name="Mantelin S."/>
            <person name="Naghra H."/>
            <person name="Pain A."/>
            <person name="Palomares-Rius J.E."/>
            <person name="Zarowiecki M."/>
            <person name="Berriman M."/>
            <person name="Jones J.T."/>
            <person name="Urwin P.E."/>
        </authorList>
    </citation>
    <scope>NUCLEOTIDE SEQUENCE [LARGE SCALE GENOMIC DNA]</scope>
    <source>
        <strain evidence="16">Lindley</strain>
    </source>
</reference>
<comment type="similarity">
    <text evidence="10">Belongs to the paired homeobox family. Unc-4 subfamily.</text>
</comment>
<keyword evidence="8" id="KW-0804">Transcription</keyword>
<dbReference type="PROSITE" id="PS50071">
    <property type="entry name" value="HOMEOBOX_2"/>
    <property type="match status" value="1"/>
</dbReference>
<evidence type="ECO:0000313" key="16">
    <source>
        <dbReference type="Proteomes" id="UP000050741"/>
    </source>
</evidence>
<evidence type="ECO:0000256" key="3">
    <source>
        <dbReference type="ARBA" id="ARBA00022782"/>
    </source>
</evidence>
<evidence type="ECO:0000256" key="14">
    <source>
        <dbReference type="SAM" id="MobiDB-lite"/>
    </source>
</evidence>
<keyword evidence="3" id="KW-0221">Differentiation</keyword>
<reference evidence="17" key="2">
    <citation type="submission" date="2016-06" db="UniProtKB">
        <authorList>
            <consortium name="WormBaseParasite"/>
        </authorList>
    </citation>
    <scope>IDENTIFICATION</scope>
</reference>
<evidence type="ECO:0000256" key="1">
    <source>
        <dbReference type="ARBA" id="ARBA00004123"/>
    </source>
</evidence>
<evidence type="ECO:0000313" key="17">
    <source>
        <dbReference type="WBParaSite" id="GPLIN_001372300"/>
    </source>
</evidence>
<feature type="compositionally biased region" description="Low complexity" evidence="14">
    <location>
        <begin position="85"/>
        <end position="98"/>
    </location>
</feature>
<feature type="region of interest" description="Disordered" evidence="14">
    <location>
        <begin position="304"/>
        <end position="344"/>
    </location>
</feature>
<feature type="region of interest" description="Disordered" evidence="14">
    <location>
        <begin position="394"/>
        <end position="415"/>
    </location>
</feature>
<evidence type="ECO:0000256" key="2">
    <source>
        <dbReference type="ARBA" id="ARBA00022473"/>
    </source>
</evidence>
<feature type="compositionally biased region" description="Basic and acidic residues" evidence="14">
    <location>
        <begin position="306"/>
        <end position="315"/>
    </location>
</feature>
<dbReference type="WBParaSite" id="GPLIN_001372300">
    <property type="protein sequence ID" value="GPLIN_001372300"/>
    <property type="gene ID" value="GPLIN_001372300"/>
</dbReference>
<evidence type="ECO:0000256" key="5">
    <source>
        <dbReference type="ARBA" id="ARBA00023015"/>
    </source>
</evidence>
<dbReference type="GO" id="GO:0000981">
    <property type="term" value="F:DNA-binding transcription factor activity, RNA polymerase II-specific"/>
    <property type="evidence" value="ECO:0007669"/>
    <property type="project" value="InterPro"/>
</dbReference>
<keyword evidence="5" id="KW-0805">Transcription regulation</keyword>
<feature type="DNA-binding region" description="Homeobox" evidence="12">
    <location>
        <begin position="245"/>
        <end position="304"/>
    </location>
</feature>
<dbReference type="InterPro" id="IPR017970">
    <property type="entry name" value="Homeobox_CS"/>
</dbReference>
<dbReference type="InterPro" id="IPR009057">
    <property type="entry name" value="Homeodomain-like_sf"/>
</dbReference>
<keyword evidence="7 12" id="KW-0371">Homeobox</keyword>
<proteinExistence type="inferred from homology"/>
<comment type="subcellular location">
    <subcellularLocation>
        <location evidence="1 12 13">Nucleus</location>
    </subcellularLocation>
</comment>
<dbReference type="PROSITE" id="PS00027">
    <property type="entry name" value="HOMEOBOX_1"/>
    <property type="match status" value="1"/>
</dbReference>
<evidence type="ECO:0000259" key="15">
    <source>
        <dbReference type="PROSITE" id="PS50071"/>
    </source>
</evidence>
<dbReference type="FunFam" id="1.10.10.60:FF:000057">
    <property type="entry name" value="Short stature homeobox 2"/>
    <property type="match status" value="1"/>
</dbReference>
<evidence type="ECO:0000256" key="9">
    <source>
        <dbReference type="ARBA" id="ARBA00023242"/>
    </source>
</evidence>
<evidence type="ECO:0000256" key="4">
    <source>
        <dbReference type="ARBA" id="ARBA00022902"/>
    </source>
</evidence>
<dbReference type="CDD" id="cd00086">
    <property type="entry name" value="homeodomain"/>
    <property type="match status" value="1"/>
</dbReference>
<keyword evidence="2" id="KW-0217">Developmental protein</keyword>
<dbReference type="GO" id="GO:0030154">
    <property type="term" value="P:cell differentiation"/>
    <property type="evidence" value="ECO:0007669"/>
    <property type="project" value="UniProtKB-KW"/>
</dbReference>
<dbReference type="SUPFAM" id="SSF46689">
    <property type="entry name" value="Homeodomain-like"/>
    <property type="match status" value="1"/>
</dbReference>
<feature type="domain" description="Homeobox" evidence="15">
    <location>
        <begin position="243"/>
        <end position="303"/>
    </location>
</feature>
<feature type="region of interest" description="Disordered" evidence="14">
    <location>
        <begin position="189"/>
        <end position="229"/>
    </location>
</feature>
<dbReference type="AlphaFoldDB" id="A0A183CLG7"/>
<sequence>MMDFFPQSISNDGEPSPPLLQLNPLLLLLNLQQQQQQQQQQQNAMAAKGGGQTEQFHQTMPSYSAALLASMMSNTSNQTTNSIASTQPPMASSPSSSSEECLLNVTNSSTMFELAETDGGCSTLTPPPQLPRFDEDTQQPQNAMPNRFANFGIDQNLHNNQCPSLTTFLERFLLQQNHRTFATNVLAEQQNREHHQQQQQQIEHAESPNSSSLSLVGQQRAANNKEDRIGKSAINNCSLSEAAKRRRTRTNFTNWQLNELENAFESSHYPDVYMREALAIKLDLLESRVQVWFQNRRAKWRKKEHFGHGLGDDQTQKCPGATGDQRDEVSSPSGPMRTDGNGISGKLVPFSVESLLAASRVPRGRRPNAKYPRVQACKGISPFMFPVFPITQPVGQTIRQDQRQKASDQRAKHSH</sequence>
<accession>A0A183CLG7</accession>
<evidence type="ECO:0000256" key="13">
    <source>
        <dbReference type="RuleBase" id="RU000682"/>
    </source>
</evidence>
<dbReference type="Gene3D" id="1.10.10.60">
    <property type="entry name" value="Homeodomain-like"/>
    <property type="match status" value="1"/>
</dbReference>
<keyword evidence="6 12" id="KW-0238">DNA-binding</keyword>
<dbReference type="PANTHER" id="PTHR46799">
    <property type="entry name" value="HOMEOBOX PROTEIN UNC-4 HOMOLOG"/>
    <property type="match status" value="1"/>
</dbReference>
<evidence type="ECO:0000256" key="11">
    <source>
        <dbReference type="ARBA" id="ARBA00069290"/>
    </source>
</evidence>
<dbReference type="InterPro" id="IPR001356">
    <property type="entry name" value="HD"/>
</dbReference>
<feature type="region of interest" description="Disordered" evidence="14">
    <location>
        <begin position="77"/>
        <end position="101"/>
    </location>
</feature>
<organism evidence="16 17">
    <name type="scientific">Globodera pallida</name>
    <name type="common">Potato cyst nematode worm</name>
    <name type="synonym">Heterodera pallida</name>
    <dbReference type="NCBI Taxonomy" id="36090"/>
    <lineage>
        <taxon>Eukaryota</taxon>
        <taxon>Metazoa</taxon>
        <taxon>Ecdysozoa</taxon>
        <taxon>Nematoda</taxon>
        <taxon>Chromadorea</taxon>
        <taxon>Rhabditida</taxon>
        <taxon>Tylenchina</taxon>
        <taxon>Tylenchomorpha</taxon>
        <taxon>Tylenchoidea</taxon>
        <taxon>Heteroderidae</taxon>
        <taxon>Heteroderinae</taxon>
        <taxon>Globodera</taxon>
    </lineage>
</organism>
<evidence type="ECO:0000256" key="12">
    <source>
        <dbReference type="PROSITE-ProRule" id="PRU00108"/>
    </source>
</evidence>
<evidence type="ECO:0000256" key="7">
    <source>
        <dbReference type="ARBA" id="ARBA00023155"/>
    </source>
</evidence>
<dbReference type="PANTHER" id="PTHR46799:SF1">
    <property type="entry name" value="HOMEOBOX PROTEIN UNC-4 HOMOLOG"/>
    <property type="match status" value="1"/>
</dbReference>
<dbReference type="Pfam" id="PF00046">
    <property type="entry name" value="Homeodomain"/>
    <property type="match status" value="1"/>
</dbReference>
<keyword evidence="16" id="KW-1185">Reference proteome</keyword>
<dbReference type="GO" id="GO:0005634">
    <property type="term" value="C:nucleus"/>
    <property type="evidence" value="ECO:0007669"/>
    <property type="project" value="UniProtKB-SubCell"/>
</dbReference>
<dbReference type="SMART" id="SM00389">
    <property type="entry name" value="HOX"/>
    <property type="match status" value="1"/>
</dbReference>
<dbReference type="GO" id="GO:1990837">
    <property type="term" value="F:sequence-specific double-stranded DNA binding"/>
    <property type="evidence" value="ECO:0007669"/>
    <property type="project" value="TreeGrafter"/>
</dbReference>